<organism evidence="1 2">
    <name type="scientific">Diversispora epigaea</name>
    <dbReference type="NCBI Taxonomy" id="1348612"/>
    <lineage>
        <taxon>Eukaryota</taxon>
        <taxon>Fungi</taxon>
        <taxon>Fungi incertae sedis</taxon>
        <taxon>Mucoromycota</taxon>
        <taxon>Glomeromycotina</taxon>
        <taxon>Glomeromycetes</taxon>
        <taxon>Diversisporales</taxon>
        <taxon>Diversisporaceae</taxon>
        <taxon>Diversispora</taxon>
    </lineage>
</organism>
<dbReference type="Proteomes" id="UP000266861">
    <property type="component" value="Unassembled WGS sequence"/>
</dbReference>
<gene>
    <name evidence="1" type="ORF">Glove_266g10</name>
</gene>
<reference evidence="1 2" key="1">
    <citation type="submission" date="2018-08" db="EMBL/GenBank/DDBJ databases">
        <title>Genome and evolution of the arbuscular mycorrhizal fungus Diversispora epigaea (formerly Glomus versiforme) and its bacterial endosymbionts.</title>
        <authorList>
            <person name="Sun X."/>
            <person name="Fei Z."/>
            <person name="Harrison M."/>
        </authorList>
    </citation>
    <scope>NUCLEOTIDE SEQUENCE [LARGE SCALE GENOMIC DNA]</scope>
    <source>
        <strain evidence="1 2">IT104</strain>
    </source>
</reference>
<proteinExistence type="predicted"/>
<evidence type="ECO:0000313" key="2">
    <source>
        <dbReference type="Proteomes" id="UP000266861"/>
    </source>
</evidence>
<accession>A0A397I6Q2</accession>
<name>A0A397I6Q2_9GLOM</name>
<protein>
    <submittedName>
        <fullName evidence="1">Uncharacterized protein</fullName>
    </submittedName>
</protein>
<evidence type="ECO:0000313" key="1">
    <source>
        <dbReference type="EMBL" id="RHZ70822.1"/>
    </source>
</evidence>
<keyword evidence="2" id="KW-1185">Reference proteome</keyword>
<comment type="caution">
    <text evidence="1">The sequence shown here is derived from an EMBL/GenBank/DDBJ whole genome shotgun (WGS) entry which is preliminary data.</text>
</comment>
<sequence>MELIILTSMFEQRRRIRQERTYSIWSPSPGKKLLRAVVIKVITPKKNLDHDVNRKDLINVDEKSYGGALLADEGSAMIAHGTRRKVQVICSEIGRSNKRCRTSYLRPIRIAELMAKVGLTIEKIEPFHHLPSAHFRIEEEEELPKQSGNSTQAVWPTYMQVYHPCQLMVEVGESTQVLDGG</sequence>
<dbReference type="AlphaFoldDB" id="A0A397I6Q2"/>
<dbReference type="EMBL" id="PQFF01000243">
    <property type="protein sequence ID" value="RHZ70822.1"/>
    <property type="molecule type" value="Genomic_DNA"/>
</dbReference>